<feature type="chain" id="PRO_5040262759" description="SCP domain-containing protein" evidence="2">
    <location>
        <begin position="20"/>
        <end position="248"/>
    </location>
</feature>
<evidence type="ECO:0000313" key="5">
    <source>
        <dbReference type="Proteomes" id="UP000801428"/>
    </source>
</evidence>
<dbReference type="EMBL" id="SWKU01000014">
    <property type="protein sequence ID" value="KAF3000818.1"/>
    <property type="molecule type" value="Genomic_DNA"/>
</dbReference>
<dbReference type="SUPFAM" id="SSF55797">
    <property type="entry name" value="PR-1-like"/>
    <property type="match status" value="1"/>
</dbReference>
<sequence length="248" mass="26061">MRASTAILALAGTAVASMAKPRPQEYEVQNVHVVYETVIHTVYATEGSEPAAPTKEATTPVYQAPVITTVYQENKPAPTTSQAPVYVEYSMAPPPAPKPSSKAPAPAPAPSSTSTPAPAPAPTASGYQGVVDEWRKKLGMKALEHDSKLESNAMDTVVASNGQMIHKLNPGSYGQVLAPGNADDFEHVFVGGWLCEMPNLPGLDGVCAQQSQGWAYAGQTGHAEILTSDQYSKIGCALHAGIWCCDLA</sequence>
<reference evidence="4" key="1">
    <citation type="submission" date="2019-04" db="EMBL/GenBank/DDBJ databases">
        <title>Sequencing of skin fungus with MAO and IRED activity.</title>
        <authorList>
            <person name="Marsaioli A.J."/>
            <person name="Bonatto J.M.C."/>
            <person name="Reis Junior O."/>
        </authorList>
    </citation>
    <scope>NUCLEOTIDE SEQUENCE</scope>
    <source>
        <strain evidence="4">30M1</strain>
    </source>
</reference>
<evidence type="ECO:0000313" key="4">
    <source>
        <dbReference type="EMBL" id="KAF3000818.1"/>
    </source>
</evidence>
<comment type="caution">
    <text evidence="4">The sequence shown here is derived from an EMBL/GenBank/DDBJ whole genome shotgun (WGS) entry which is preliminary data.</text>
</comment>
<organism evidence="4 5">
    <name type="scientific">Curvularia kusanoi</name>
    <name type="common">Cochliobolus kusanoi</name>
    <dbReference type="NCBI Taxonomy" id="90978"/>
    <lineage>
        <taxon>Eukaryota</taxon>
        <taxon>Fungi</taxon>
        <taxon>Dikarya</taxon>
        <taxon>Ascomycota</taxon>
        <taxon>Pezizomycotina</taxon>
        <taxon>Dothideomycetes</taxon>
        <taxon>Pleosporomycetidae</taxon>
        <taxon>Pleosporales</taxon>
        <taxon>Pleosporineae</taxon>
        <taxon>Pleosporaceae</taxon>
        <taxon>Curvularia</taxon>
    </lineage>
</organism>
<evidence type="ECO:0000256" key="1">
    <source>
        <dbReference type="SAM" id="MobiDB-lite"/>
    </source>
</evidence>
<dbReference type="Proteomes" id="UP000801428">
    <property type="component" value="Unassembled WGS sequence"/>
</dbReference>
<protein>
    <recommendedName>
        <fullName evidence="3">SCP domain-containing protein</fullName>
    </recommendedName>
</protein>
<name>A0A9P4W7J5_CURKU</name>
<dbReference type="AlphaFoldDB" id="A0A9P4W7J5"/>
<accession>A0A9P4W7J5</accession>
<evidence type="ECO:0000256" key="2">
    <source>
        <dbReference type="SAM" id="SignalP"/>
    </source>
</evidence>
<dbReference type="InterPro" id="IPR035940">
    <property type="entry name" value="CAP_sf"/>
</dbReference>
<feature type="domain" description="SCP" evidence="3">
    <location>
        <begin position="130"/>
        <end position="239"/>
    </location>
</feature>
<feature type="compositionally biased region" description="Low complexity" evidence="1">
    <location>
        <begin position="99"/>
        <end position="116"/>
    </location>
</feature>
<keyword evidence="5" id="KW-1185">Reference proteome</keyword>
<feature type="signal peptide" evidence="2">
    <location>
        <begin position="1"/>
        <end position="19"/>
    </location>
</feature>
<dbReference type="OrthoDB" id="5350391at2759"/>
<proteinExistence type="predicted"/>
<dbReference type="InterPro" id="IPR014044">
    <property type="entry name" value="CAP_dom"/>
</dbReference>
<feature type="region of interest" description="Disordered" evidence="1">
    <location>
        <begin position="93"/>
        <end position="126"/>
    </location>
</feature>
<dbReference type="Pfam" id="PF00188">
    <property type="entry name" value="CAP"/>
    <property type="match status" value="1"/>
</dbReference>
<gene>
    <name evidence="4" type="ORF">E8E13_006557</name>
</gene>
<evidence type="ECO:0000259" key="3">
    <source>
        <dbReference type="Pfam" id="PF00188"/>
    </source>
</evidence>
<keyword evidence="2" id="KW-0732">Signal</keyword>